<reference evidence="2" key="1">
    <citation type="submission" date="2021-01" db="EMBL/GenBank/DDBJ databases">
        <authorList>
            <consortium name="Genoscope - CEA"/>
            <person name="William W."/>
        </authorList>
    </citation>
    <scope>NUCLEOTIDE SEQUENCE</scope>
</reference>
<proteinExistence type="predicted"/>
<dbReference type="AlphaFoldDB" id="A0A8S1XZ06"/>
<sequence>MIQREIEIKLRNTKLKFQIQYRPEQKVIDILNKLIFDLKLPQNTSIPKLYYKGACLDNSKTLDQQGIIQINIEAEVEFIEKIVVTVNNQILDKQNLKCEIITSLNELGSILLKKLNFNQDYYVRFAMDGRELNKAKNLIEIAPWENLTFQILSHNYFIYDSAQYQLEIDVTKSIQNLCEMISQMININSDQIQIDSFNKEDPFYYYQVNPNTELKLRIEDIQNNNQVTISIVYGQITHQMKILKDEKLETLINKTKTSFFPHNYSSVNVKLVFNGIELANNNTINSYQIVNNSVIQLIVTNMLEKIQICIQNKENPVLKKKTKISLDEQLSCIDRDVFFNKQMDYFYQDKQLDKKQTFRQQQITKNDTIIEYKPIEGVQLLIKFKKLDEQNPVEVQVQSNELLSKYIYQLIGRETNDVWVSCKNQTINDIKQTFSALQIQNDLIFYQPQQILLKVQYKDNLYDIYQKRDLCVIDLYNNLRNYFEIDEQQEFELQYGNEIVQGQLLCKKLWASCQECYKILLIENGQNDRNTKLYKIYFINQDKYIELNMNPDKKIGDLQREFLQKQEYPKNQPIECYMKNNTNITLNKEDLLNTLNEDELQIQVKDIINLRAYDKIKEEESYYEIDFNSKISSLLQCLKLDGFNCNFFYRNQLVNQDKTFQEIEFQEMDTIEYEILNKKISLIQITLIQKNQQEEIELDQDLTIKDLRQKLNIRTIDEAELLLNNQTTTKDEQKLKDIAKDGKLTLTLKERIIKPQQQNKCALIISIKDIKYQIEFEQNKKVEDLRLFIINQYQQQNDIVIRYGKTILNPSDPIPNQPDLLIVSPFTLKVIIKINKLNQIQQRQFKPNQKIGDIIQDFVNQYKIKNNSTNLAWNGQILDVNKTLKESGVTDGTELNLLI</sequence>
<dbReference type="InterPro" id="IPR000626">
    <property type="entry name" value="Ubiquitin-like_dom"/>
</dbReference>
<comment type="caution">
    <text evidence="2">The sequence shown here is derived from an EMBL/GenBank/DDBJ whole genome shotgun (WGS) entry which is preliminary data.</text>
</comment>
<gene>
    <name evidence="2" type="ORF">PPENT_87.1.T1380060</name>
</gene>
<evidence type="ECO:0000313" key="2">
    <source>
        <dbReference type="EMBL" id="CAD8204724.1"/>
    </source>
</evidence>
<evidence type="ECO:0000259" key="1">
    <source>
        <dbReference type="PROSITE" id="PS50053"/>
    </source>
</evidence>
<evidence type="ECO:0000313" key="3">
    <source>
        <dbReference type="Proteomes" id="UP000689195"/>
    </source>
</evidence>
<organism evidence="2 3">
    <name type="scientific">Paramecium pentaurelia</name>
    <dbReference type="NCBI Taxonomy" id="43138"/>
    <lineage>
        <taxon>Eukaryota</taxon>
        <taxon>Sar</taxon>
        <taxon>Alveolata</taxon>
        <taxon>Ciliophora</taxon>
        <taxon>Intramacronucleata</taxon>
        <taxon>Oligohymenophorea</taxon>
        <taxon>Peniculida</taxon>
        <taxon>Parameciidae</taxon>
        <taxon>Paramecium</taxon>
    </lineage>
</organism>
<keyword evidence="3" id="KW-1185">Reference proteome</keyword>
<dbReference type="EMBL" id="CAJJDO010000138">
    <property type="protein sequence ID" value="CAD8204724.1"/>
    <property type="molecule type" value="Genomic_DNA"/>
</dbReference>
<feature type="domain" description="Ubiquitin-like" evidence="1">
    <location>
        <begin position="828"/>
        <end position="899"/>
    </location>
</feature>
<dbReference type="OrthoDB" id="305565at2759"/>
<protein>
    <recommendedName>
        <fullName evidence="1">Ubiquitin-like domain-containing protein</fullName>
    </recommendedName>
</protein>
<dbReference type="PROSITE" id="PS50053">
    <property type="entry name" value="UBIQUITIN_2"/>
    <property type="match status" value="1"/>
</dbReference>
<name>A0A8S1XZ06_9CILI</name>
<dbReference type="Proteomes" id="UP000689195">
    <property type="component" value="Unassembled WGS sequence"/>
</dbReference>
<accession>A0A8S1XZ06</accession>